<reference evidence="3" key="1">
    <citation type="journal article" date="2019" name="Int. J. Syst. Evol. Microbiol.">
        <title>The Global Catalogue of Microorganisms (GCM) 10K type strain sequencing project: providing services to taxonomists for standard genome sequencing and annotation.</title>
        <authorList>
            <consortium name="The Broad Institute Genomics Platform"/>
            <consortium name="The Broad Institute Genome Sequencing Center for Infectious Disease"/>
            <person name="Wu L."/>
            <person name="Ma J."/>
        </authorList>
    </citation>
    <scope>NUCLEOTIDE SEQUENCE [LARGE SCALE GENOMIC DNA]</scope>
    <source>
        <strain evidence="3">JCM 18459</strain>
    </source>
</reference>
<keyword evidence="3" id="KW-1185">Reference proteome</keyword>
<dbReference type="Proteomes" id="UP001500221">
    <property type="component" value="Unassembled WGS sequence"/>
</dbReference>
<gene>
    <name evidence="2" type="ORF">GCM10023340_11440</name>
</gene>
<feature type="signal peptide" evidence="1">
    <location>
        <begin position="1"/>
        <end position="23"/>
    </location>
</feature>
<evidence type="ECO:0000313" key="3">
    <source>
        <dbReference type="Proteomes" id="UP001500221"/>
    </source>
</evidence>
<protein>
    <submittedName>
        <fullName evidence="2">Uncharacterized protein</fullName>
    </submittedName>
</protein>
<name>A0ABP9PC01_9ACTN</name>
<feature type="chain" id="PRO_5047084669" evidence="1">
    <location>
        <begin position="24"/>
        <end position="214"/>
    </location>
</feature>
<accession>A0ABP9PC01</accession>
<sequence>MNTNLKRTITALAGTAAVLTTIAGPGSATQPVAAPDDARGVLVQPDKKGEVKPGALDIQRVKVTHTADRLTVRVVLPGVKEAGAYPLGWIQTYVDTDSTRKGPEYVHDMNFYGDYEFGEAENWKPASTKKWDHSPDGRCVATTSLRPDATGHLRFFEYTVEKREGCFFTTDAVRVAVTAQNDGVHDPYKVYKTPRTDHLGAKHTWTPWVGPAAS</sequence>
<comment type="caution">
    <text evidence="2">The sequence shown here is derived from an EMBL/GenBank/DDBJ whole genome shotgun (WGS) entry which is preliminary data.</text>
</comment>
<evidence type="ECO:0000313" key="2">
    <source>
        <dbReference type="EMBL" id="GAA5144186.1"/>
    </source>
</evidence>
<keyword evidence="1" id="KW-0732">Signal</keyword>
<dbReference type="EMBL" id="BAABKG010000001">
    <property type="protein sequence ID" value="GAA5144186.1"/>
    <property type="molecule type" value="Genomic_DNA"/>
</dbReference>
<organism evidence="2 3">
    <name type="scientific">Nocardioides marinquilinus</name>
    <dbReference type="NCBI Taxonomy" id="1210400"/>
    <lineage>
        <taxon>Bacteria</taxon>
        <taxon>Bacillati</taxon>
        <taxon>Actinomycetota</taxon>
        <taxon>Actinomycetes</taxon>
        <taxon>Propionibacteriales</taxon>
        <taxon>Nocardioidaceae</taxon>
        <taxon>Nocardioides</taxon>
    </lineage>
</organism>
<evidence type="ECO:0000256" key="1">
    <source>
        <dbReference type="SAM" id="SignalP"/>
    </source>
</evidence>
<dbReference type="RefSeq" id="WP_345455417.1">
    <property type="nucleotide sequence ID" value="NZ_BAABKG010000001.1"/>
</dbReference>
<proteinExistence type="predicted"/>